<reference evidence="2" key="2">
    <citation type="submission" date="2023-05" db="EMBL/GenBank/DDBJ databases">
        <authorList>
            <person name="Fouks B."/>
        </authorList>
    </citation>
    <scope>NUCLEOTIDE SEQUENCE</scope>
    <source>
        <strain evidence="2">Stay&amp;Tobe</strain>
        <tissue evidence="2">Testes</tissue>
    </source>
</reference>
<comment type="caution">
    <text evidence="2">The sequence shown here is derived from an EMBL/GenBank/DDBJ whole genome shotgun (WGS) entry which is preliminary data.</text>
</comment>
<keyword evidence="1" id="KW-0472">Membrane</keyword>
<reference evidence="2" key="1">
    <citation type="journal article" date="2023" name="IScience">
        <title>Live-bearing cockroach genome reveals convergent evolutionary mechanisms linked to viviparity in insects and beyond.</title>
        <authorList>
            <person name="Fouks B."/>
            <person name="Harrison M.C."/>
            <person name="Mikhailova A.A."/>
            <person name="Marchal E."/>
            <person name="English S."/>
            <person name="Carruthers M."/>
            <person name="Jennings E.C."/>
            <person name="Chiamaka E.L."/>
            <person name="Frigard R.A."/>
            <person name="Pippel M."/>
            <person name="Attardo G.M."/>
            <person name="Benoit J.B."/>
            <person name="Bornberg-Bauer E."/>
            <person name="Tobe S.S."/>
        </authorList>
    </citation>
    <scope>NUCLEOTIDE SEQUENCE</scope>
    <source>
        <strain evidence="2">Stay&amp;Tobe</strain>
    </source>
</reference>
<keyword evidence="3" id="KW-1185">Reference proteome</keyword>
<evidence type="ECO:0000313" key="2">
    <source>
        <dbReference type="EMBL" id="KAJ9592638.1"/>
    </source>
</evidence>
<gene>
    <name evidence="2" type="ORF">L9F63_015693</name>
</gene>
<sequence>SMRNTIFIFFIFWGYILWTTGCILHDHAQTNATTTSQDKYKGIHFRGVQINRYIFFTYIMQKIRTKTS</sequence>
<dbReference type="EMBL" id="JASPKZ010003821">
    <property type="protein sequence ID" value="KAJ9592638.1"/>
    <property type="molecule type" value="Genomic_DNA"/>
</dbReference>
<accession>A0AAD8A5D4</accession>
<organism evidence="2 3">
    <name type="scientific">Diploptera punctata</name>
    <name type="common">Pacific beetle cockroach</name>
    <dbReference type="NCBI Taxonomy" id="6984"/>
    <lineage>
        <taxon>Eukaryota</taxon>
        <taxon>Metazoa</taxon>
        <taxon>Ecdysozoa</taxon>
        <taxon>Arthropoda</taxon>
        <taxon>Hexapoda</taxon>
        <taxon>Insecta</taxon>
        <taxon>Pterygota</taxon>
        <taxon>Neoptera</taxon>
        <taxon>Polyneoptera</taxon>
        <taxon>Dictyoptera</taxon>
        <taxon>Blattodea</taxon>
        <taxon>Blaberoidea</taxon>
        <taxon>Blaberidae</taxon>
        <taxon>Diplopterinae</taxon>
        <taxon>Diploptera</taxon>
    </lineage>
</organism>
<dbReference type="Proteomes" id="UP001233999">
    <property type="component" value="Unassembled WGS sequence"/>
</dbReference>
<proteinExistence type="predicted"/>
<feature type="non-terminal residue" evidence="2">
    <location>
        <position position="68"/>
    </location>
</feature>
<evidence type="ECO:0000313" key="3">
    <source>
        <dbReference type="Proteomes" id="UP001233999"/>
    </source>
</evidence>
<feature type="transmembrane region" description="Helical" evidence="1">
    <location>
        <begin position="6"/>
        <end position="24"/>
    </location>
</feature>
<feature type="non-terminal residue" evidence="2">
    <location>
        <position position="1"/>
    </location>
</feature>
<keyword evidence="1" id="KW-0812">Transmembrane</keyword>
<keyword evidence="1" id="KW-1133">Transmembrane helix</keyword>
<name>A0AAD8A5D4_DIPPU</name>
<evidence type="ECO:0000256" key="1">
    <source>
        <dbReference type="SAM" id="Phobius"/>
    </source>
</evidence>
<protein>
    <submittedName>
        <fullName evidence="2">Uncharacterized protein</fullName>
    </submittedName>
</protein>
<dbReference type="AlphaFoldDB" id="A0AAD8A5D4"/>